<sequence length="80" mass="9396">MVTNDFVFIACEYVKEQRVILIVEQLIYILEQYKEFLQGDFNNPSFPPEPIDIEYIAEGQEAMNMYASLEGSRGVYYLEE</sequence>
<organism evidence="1 2">
    <name type="scientific">Cedecea neteri</name>
    <dbReference type="NCBI Taxonomy" id="158822"/>
    <lineage>
        <taxon>Bacteria</taxon>
        <taxon>Pseudomonadati</taxon>
        <taxon>Pseudomonadota</taxon>
        <taxon>Gammaproteobacteria</taxon>
        <taxon>Enterobacterales</taxon>
        <taxon>Enterobacteriaceae</taxon>
        <taxon>Cedecea</taxon>
    </lineage>
</organism>
<accession>A0AAN0S8M7</accession>
<dbReference type="KEGG" id="cem:LH23_20040"/>
<dbReference type="Proteomes" id="UP000029516">
    <property type="component" value="Chromosome"/>
</dbReference>
<dbReference type="RefSeq" id="WP_039294869.1">
    <property type="nucleotide sequence ID" value="NZ_CP009458.1"/>
</dbReference>
<reference evidence="1 2" key="1">
    <citation type="submission" date="2014-09" db="EMBL/GenBank/DDBJ databases">
        <authorList>
            <person name="Chan K.-G."/>
        </authorList>
    </citation>
    <scope>NUCLEOTIDE SEQUENCE [LARGE SCALE GENOMIC DNA]</scope>
    <source>
        <strain evidence="1 2">M006</strain>
    </source>
</reference>
<dbReference type="AlphaFoldDB" id="A0AAN0S8M7"/>
<name>A0AAN0S8M7_9ENTR</name>
<gene>
    <name evidence="1" type="ORF">LH23_20040</name>
</gene>
<protein>
    <submittedName>
        <fullName evidence="1">Uncharacterized protein</fullName>
    </submittedName>
</protein>
<evidence type="ECO:0000313" key="2">
    <source>
        <dbReference type="Proteomes" id="UP000029516"/>
    </source>
</evidence>
<proteinExistence type="predicted"/>
<dbReference type="EMBL" id="CP009458">
    <property type="protein sequence ID" value="AIR62865.1"/>
    <property type="molecule type" value="Genomic_DNA"/>
</dbReference>
<evidence type="ECO:0000313" key="1">
    <source>
        <dbReference type="EMBL" id="AIR62865.1"/>
    </source>
</evidence>